<proteinExistence type="predicted"/>
<dbReference type="AlphaFoldDB" id="A0A6L2PFF1"/>
<evidence type="ECO:0000313" key="1">
    <source>
        <dbReference type="EMBL" id="GFG30200.1"/>
    </source>
</evidence>
<organism evidence="1 2">
    <name type="scientific">Coptotermes formosanus</name>
    <name type="common">Formosan subterranean termite</name>
    <dbReference type="NCBI Taxonomy" id="36987"/>
    <lineage>
        <taxon>Eukaryota</taxon>
        <taxon>Metazoa</taxon>
        <taxon>Ecdysozoa</taxon>
        <taxon>Arthropoda</taxon>
        <taxon>Hexapoda</taxon>
        <taxon>Insecta</taxon>
        <taxon>Pterygota</taxon>
        <taxon>Neoptera</taxon>
        <taxon>Polyneoptera</taxon>
        <taxon>Dictyoptera</taxon>
        <taxon>Blattodea</taxon>
        <taxon>Blattoidea</taxon>
        <taxon>Termitoidae</taxon>
        <taxon>Rhinotermitidae</taxon>
        <taxon>Coptotermes</taxon>
    </lineage>
</organism>
<dbReference type="Proteomes" id="UP000502823">
    <property type="component" value="Unassembled WGS sequence"/>
</dbReference>
<dbReference type="EMBL" id="BLKM01010448">
    <property type="protein sequence ID" value="GFG30200.1"/>
    <property type="molecule type" value="Genomic_DNA"/>
</dbReference>
<reference evidence="2" key="1">
    <citation type="submission" date="2020-01" db="EMBL/GenBank/DDBJ databases">
        <title>Draft genome sequence of the Termite Coptotermes fromosanus.</title>
        <authorList>
            <person name="Itakura S."/>
            <person name="Yosikawa Y."/>
            <person name="Umezawa K."/>
        </authorList>
    </citation>
    <scope>NUCLEOTIDE SEQUENCE [LARGE SCALE GENOMIC DNA]</scope>
</reference>
<dbReference type="PANTHER" id="PTHR19446">
    <property type="entry name" value="REVERSE TRANSCRIPTASES"/>
    <property type="match status" value="1"/>
</dbReference>
<accession>A0A6L2PFF1</accession>
<comment type="caution">
    <text evidence="1">The sequence shown here is derived from an EMBL/GenBank/DDBJ whole genome shotgun (WGS) entry which is preliminary data.</text>
</comment>
<gene>
    <name evidence="1" type="ORF">Cfor_11128</name>
</gene>
<protein>
    <submittedName>
        <fullName evidence="1">Uncharacterized protein</fullName>
    </submittedName>
</protein>
<dbReference type="InParanoid" id="A0A6L2PFF1"/>
<evidence type="ECO:0000313" key="2">
    <source>
        <dbReference type="Proteomes" id="UP000502823"/>
    </source>
</evidence>
<name>A0A6L2PFF1_COPFO</name>
<sequence>MKNRKAAGPDGLNSELFKYEGPVLSNRLLKLVNKCSREKSIPEEWGQARVKSLLKKGESNNCSNYRGISLLKSGYKIYAKIITQSFKTISETILLEEQNGFRKSRSCIDNVFVIK</sequence>
<dbReference type="OrthoDB" id="410381at2759"/>
<keyword evidence="2" id="KW-1185">Reference proteome</keyword>